<feature type="transmembrane region" description="Helical" evidence="6">
    <location>
        <begin position="12"/>
        <end position="32"/>
    </location>
</feature>
<dbReference type="SMART" id="SM00304">
    <property type="entry name" value="HAMP"/>
    <property type="match status" value="1"/>
</dbReference>
<dbReference type="GO" id="GO:0007165">
    <property type="term" value="P:signal transduction"/>
    <property type="evidence" value="ECO:0007669"/>
    <property type="project" value="UniProtKB-KW"/>
</dbReference>
<dbReference type="InterPro" id="IPR000727">
    <property type="entry name" value="T_SNARE_dom"/>
</dbReference>
<dbReference type="Pfam" id="PF00672">
    <property type="entry name" value="HAMP"/>
    <property type="match status" value="1"/>
</dbReference>
<dbReference type="OrthoDB" id="8332525at2"/>
<gene>
    <name evidence="10" type="ORF">E8L99_01240</name>
</gene>
<dbReference type="InterPro" id="IPR004089">
    <property type="entry name" value="MCPsignal_dom"/>
</dbReference>
<keyword evidence="11" id="KW-1185">Reference proteome</keyword>
<feature type="domain" description="Methyl-accepting transducer" evidence="7">
    <location>
        <begin position="424"/>
        <end position="646"/>
    </location>
</feature>
<dbReference type="Gene3D" id="1.10.287.950">
    <property type="entry name" value="Methyl-accepting chemotaxis protein"/>
    <property type="match status" value="1"/>
</dbReference>
<keyword evidence="6" id="KW-0812">Transmembrane</keyword>
<dbReference type="SUPFAM" id="SSF58104">
    <property type="entry name" value="Methyl-accepting chemotaxis protein (MCP) signaling domain"/>
    <property type="match status" value="1"/>
</dbReference>
<dbReference type="PANTHER" id="PTHR32089:SF112">
    <property type="entry name" value="LYSOZYME-LIKE PROTEIN-RELATED"/>
    <property type="match status" value="1"/>
</dbReference>
<comment type="similarity">
    <text evidence="4">Belongs to the methyl-accepting chemotaxis (MCP) protein family.</text>
</comment>
<dbReference type="KEGG" id="paqt:E8L99_01240"/>
<evidence type="ECO:0000256" key="4">
    <source>
        <dbReference type="ARBA" id="ARBA00029447"/>
    </source>
</evidence>
<name>A0A4D7QFE2_9HYPH</name>
<evidence type="ECO:0000256" key="3">
    <source>
        <dbReference type="ARBA" id="ARBA00023224"/>
    </source>
</evidence>
<evidence type="ECO:0000313" key="10">
    <source>
        <dbReference type="EMBL" id="QCK84509.1"/>
    </source>
</evidence>
<evidence type="ECO:0000256" key="1">
    <source>
        <dbReference type="ARBA" id="ARBA00004429"/>
    </source>
</evidence>
<dbReference type="InterPro" id="IPR003660">
    <property type="entry name" value="HAMP_dom"/>
</dbReference>
<evidence type="ECO:0000256" key="6">
    <source>
        <dbReference type="SAM" id="Phobius"/>
    </source>
</evidence>
<feature type="domain" description="HAMP" evidence="9">
    <location>
        <begin position="330"/>
        <end position="383"/>
    </location>
</feature>
<dbReference type="EMBL" id="CP039865">
    <property type="protein sequence ID" value="QCK84509.1"/>
    <property type="molecule type" value="Genomic_DNA"/>
</dbReference>
<dbReference type="PROSITE" id="PS50111">
    <property type="entry name" value="CHEMOTAXIS_TRANSDUC_2"/>
    <property type="match status" value="1"/>
</dbReference>
<proteinExistence type="inferred from homology"/>
<keyword evidence="3 5" id="KW-0807">Transducer</keyword>
<dbReference type="AlphaFoldDB" id="A0A4D7QFE2"/>
<organism evidence="10 11">
    <name type="scientific">Phreatobacter aquaticus</name>
    <dbReference type="NCBI Taxonomy" id="2570229"/>
    <lineage>
        <taxon>Bacteria</taxon>
        <taxon>Pseudomonadati</taxon>
        <taxon>Pseudomonadota</taxon>
        <taxon>Alphaproteobacteria</taxon>
        <taxon>Hyphomicrobiales</taxon>
        <taxon>Phreatobacteraceae</taxon>
        <taxon>Phreatobacter</taxon>
    </lineage>
</organism>
<sequence length="680" mass="70136">MARPLDMMTFRIGTKLMAISALGVFLVAGLIVNQRISNSTVDRLQSASDRQQAIAMAAMEINTSVRRSQVAVRDIRLSRNADELNNAVQALEPIVAATKAQIATTIRNAAGLDSERAMTEVGKLYQTYSAGISDLVTQQKANLAELVQRNEATAVWQKAYAALLISPAFTGMPDSAEAEIDLRAANAAFDAARAASWRFIATGEVQQQMAVTRSTLLIVASAREAANRSTAKPVQDAIEVLIGAAEKFIGHTALATKLEDAKNKLIREQVTPAGIAAAELIAKTVQTLSQAAALAKQEAEAEAAQAATISLGLGLFVVLVLIGSTVYSMVGVIRPINTMTGAMATLASGDTSVDIPGVGRSDEIGRMASAVQVFKDNALAKVALEHEQEVAKLRAEADKTAMMNATADSFEQAVGGIVAAVSASAIQLQSAAQTMSAAAEETSNQSTVVANASEEASTNVQSVSAATDQLTGSVEEISRQVANSARIAAEAEASATATTAKVERLAHAATKIGAIVELISNIAGQTNLLALNATIEAARAGEAGKGFAVVASEVKNLAEQTGKATSEISAQINEIQASTSDSATAISEITGIIQKLNGIASGIASAVEEQGAATREIARNVQQAAQGTQEVSANIAGVTRAAEESSAASAQVLGAAGGLSQQSDVLRAEVDRFLAGIRAA</sequence>
<dbReference type="GO" id="GO:0004888">
    <property type="term" value="F:transmembrane signaling receptor activity"/>
    <property type="evidence" value="ECO:0007669"/>
    <property type="project" value="InterPro"/>
</dbReference>
<dbReference type="GO" id="GO:0005886">
    <property type="term" value="C:plasma membrane"/>
    <property type="evidence" value="ECO:0007669"/>
    <property type="project" value="UniProtKB-SubCell"/>
</dbReference>
<accession>A0A4D7QFE2</accession>
<dbReference type="PANTHER" id="PTHR32089">
    <property type="entry name" value="METHYL-ACCEPTING CHEMOTAXIS PROTEIN MCPB"/>
    <property type="match status" value="1"/>
</dbReference>
<evidence type="ECO:0000259" key="7">
    <source>
        <dbReference type="PROSITE" id="PS50111"/>
    </source>
</evidence>
<evidence type="ECO:0000256" key="2">
    <source>
        <dbReference type="ARBA" id="ARBA00022519"/>
    </source>
</evidence>
<evidence type="ECO:0000256" key="5">
    <source>
        <dbReference type="PROSITE-ProRule" id="PRU00284"/>
    </source>
</evidence>
<dbReference type="SMART" id="SM00283">
    <property type="entry name" value="MA"/>
    <property type="match status" value="1"/>
</dbReference>
<dbReference type="GO" id="GO:0006935">
    <property type="term" value="P:chemotaxis"/>
    <property type="evidence" value="ECO:0007669"/>
    <property type="project" value="InterPro"/>
</dbReference>
<evidence type="ECO:0000259" key="9">
    <source>
        <dbReference type="PROSITE" id="PS50885"/>
    </source>
</evidence>
<dbReference type="Pfam" id="PF00015">
    <property type="entry name" value="MCPsignal"/>
    <property type="match status" value="1"/>
</dbReference>
<keyword evidence="2" id="KW-0997">Cell inner membrane</keyword>
<keyword evidence="2" id="KW-1003">Cell membrane</keyword>
<dbReference type="CDD" id="cd06225">
    <property type="entry name" value="HAMP"/>
    <property type="match status" value="1"/>
</dbReference>
<evidence type="ECO:0000313" key="11">
    <source>
        <dbReference type="Proteomes" id="UP000298588"/>
    </source>
</evidence>
<keyword evidence="6" id="KW-1133">Transmembrane helix</keyword>
<dbReference type="PROSITE" id="PS50192">
    <property type="entry name" value="T_SNARE"/>
    <property type="match status" value="1"/>
</dbReference>
<reference evidence="10 11" key="1">
    <citation type="submission" date="2019-04" db="EMBL/GenBank/DDBJ databases">
        <title>Phreatobacter aquaticus sp. nov.</title>
        <authorList>
            <person name="Choi A."/>
            <person name="Baek K."/>
        </authorList>
    </citation>
    <scope>NUCLEOTIDE SEQUENCE [LARGE SCALE GENOMIC DNA]</scope>
    <source>
        <strain evidence="10 11">NMCR1094</strain>
    </source>
</reference>
<dbReference type="PRINTS" id="PR00260">
    <property type="entry name" value="CHEMTRNSDUCR"/>
</dbReference>
<dbReference type="PROSITE" id="PS50885">
    <property type="entry name" value="HAMP"/>
    <property type="match status" value="1"/>
</dbReference>
<dbReference type="Proteomes" id="UP000298588">
    <property type="component" value="Chromosome"/>
</dbReference>
<protein>
    <submittedName>
        <fullName evidence="10">HAMP domain-containing protein</fullName>
    </submittedName>
</protein>
<dbReference type="Gene3D" id="6.10.340.10">
    <property type="match status" value="1"/>
</dbReference>
<evidence type="ECO:0000259" key="8">
    <source>
        <dbReference type="PROSITE" id="PS50192"/>
    </source>
</evidence>
<keyword evidence="6" id="KW-0472">Membrane</keyword>
<comment type="subcellular location">
    <subcellularLocation>
        <location evidence="1">Cell inner membrane</location>
        <topology evidence="1">Multi-pass membrane protein</topology>
    </subcellularLocation>
</comment>
<dbReference type="InterPro" id="IPR004090">
    <property type="entry name" value="Chemotax_Me-accpt_rcpt"/>
</dbReference>
<feature type="transmembrane region" description="Helical" evidence="6">
    <location>
        <begin position="311"/>
        <end position="333"/>
    </location>
</feature>
<feature type="domain" description="T-SNARE coiled-coil homology" evidence="8">
    <location>
        <begin position="576"/>
        <end position="638"/>
    </location>
</feature>